<dbReference type="Pfam" id="PF03358">
    <property type="entry name" value="FMN_red"/>
    <property type="match status" value="1"/>
</dbReference>
<dbReference type="Gene3D" id="3.40.50.360">
    <property type="match status" value="1"/>
</dbReference>
<proteinExistence type="predicted"/>
<sequence length="192" mass="21065">MDKPVLQIVVASTRPGRSGRAVADWFHGKAVADGRFEVELVDLAEVGLPFLDEPNHPRLKQYVNAHTKEWSATVERGDAYVFVTPEYNHSFNAVLKNALDYLHHEWQYKAAGFVSYGGISGGTRAVNGLRQVVSMLKMVPVVEAVNIAFFPQFLDESGTLRPNDVMDAAGGAMLAELAKLTGALRPMRLPEA</sequence>
<dbReference type="PANTHER" id="PTHR30543:SF21">
    <property type="entry name" value="NAD(P)H-DEPENDENT FMN REDUCTASE LOT6"/>
    <property type="match status" value="1"/>
</dbReference>
<evidence type="ECO:0000313" key="2">
    <source>
        <dbReference type="EMBL" id="GAA3569370.1"/>
    </source>
</evidence>
<reference evidence="3" key="1">
    <citation type="journal article" date="2019" name="Int. J. Syst. Evol. Microbiol.">
        <title>The Global Catalogue of Microorganisms (GCM) 10K type strain sequencing project: providing services to taxonomists for standard genome sequencing and annotation.</title>
        <authorList>
            <consortium name="The Broad Institute Genomics Platform"/>
            <consortium name="The Broad Institute Genome Sequencing Center for Infectious Disease"/>
            <person name="Wu L."/>
            <person name="Ma J."/>
        </authorList>
    </citation>
    <scope>NUCLEOTIDE SEQUENCE [LARGE SCALE GENOMIC DNA]</scope>
    <source>
        <strain evidence="3">JCM 17326</strain>
    </source>
</reference>
<dbReference type="InterPro" id="IPR029039">
    <property type="entry name" value="Flavoprotein-like_sf"/>
</dbReference>
<dbReference type="InterPro" id="IPR005025">
    <property type="entry name" value="FMN_Rdtase-like_dom"/>
</dbReference>
<evidence type="ECO:0000313" key="3">
    <source>
        <dbReference type="Proteomes" id="UP001500630"/>
    </source>
</evidence>
<keyword evidence="3" id="KW-1185">Reference proteome</keyword>
<comment type="caution">
    <text evidence="2">The sequence shown here is derived from an EMBL/GenBank/DDBJ whole genome shotgun (WGS) entry which is preliminary data.</text>
</comment>
<organism evidence="2 3">
    <name type="scientific">Nonomuraea rosea</name>
    <dbReference type="NCBI Taxonomy" id="638574"/>
    <lineage>
        <taxon>Bacteria</taxon>
        <taxon>Bacillati</taxon>
        <taxon>Actinomycetota</taxon>
        <taxon>Actinomycetes</taxon>
        <taxon>Streptosporangiales</taxon>
        <taxon>Streptosporangiaceae</taxon>
        <taxon>Nonomuraea</taxon>
    </lineage>
</organism>
<dbReference type="EMBL" id="BAABDQ010000013">
    <property type="protein sequence ID" value="GAA3569370.1"/>
    <property type="molecule type" value="Genomic_DNA"/>
</dbReference>
<feature type="domain" description="NADPH-dependent FMN reductase-like" evidence="1">
    <location>
        <begin position="8"/>
        <end position="150"/>
    </location>
</feature>
<accession>A0ABP6XSI9</accession>
<evidence type="ECO:0000259" key="1">
    <source>
        <dbReference type="Pfam" id="PF03358"/>
    </source>
</evidence>
<dbReference type="Proteomes" id="UP001500630">
    <property type="component" value="Unassembled WGS sequence"/>
</dbReference>
<protein>
    <submittedName>
        <fullName evidence="2">NAD(P)H-dependent oxidoreductase</fullName>
    </submittedName>
</protein>
<name>A0ABP6XSI9_9ACTN</name>
<dbReference type="InterPro" id="IPR050712">
    <property type="entry name" value="NAD(P)H-dep_reductase"/>
</dbReference>
<gene>
    <name evidence="2" type="ORF">GCM10022419_057810</name>
</gene>
<dbReference type="SUPFAM" id="SSF52218">
    <property type="entry name" value="Flavoproteins"/>
    <property type="match status" value="1"/>
</dbReference>
<dbReference type="PANTHER" id="PTHR30543">
    <property type="entry name" value="CHROMATE REDUCTASE"/>
    <property type="match status" value="1"/>
</dbReference>
<dbReference type="RefSeq" id="WP_345566548.1">
    <property type="nucleotide sequence ID" value="NZ_BAABDQ010000013.1"/>
</dbReference>